<dbReference type="AlphaFoldDB" id="A0A3N4JX17"/>
<gene>
    <name evidence="1" type="ORF">L873DRAFT_1891690</name>
</gene>
<proteinExistence type="predicted"/>
<sequence>MVPVRVSWNRLDYSKVDDLVNGLSVLLVDDTWSTINRFVDKLPQGKVRKRLTGWWTPALEGMKRDVQLLCALGPGRADDYKLASCVYRDTVKSAQHDFIRNRLSALNDPDVFRAINKLDLQHTIPTLFDGDLPVMSHQDMSDLIMAQLFPLVAPPPPWAPSPITFPDVSPMEVGKALWWSPNSTSLGIDMIPYSFLQYIYRHDPAFLWTFVEFALEHDDARFCFGEVVLIPKADKLRYNITKSQRIIT</sequence>
<accession>A0A3N4JX17</accession>
<organism evidence="1 2">
    <name type="scientific">Choiromyces venosus 120613-1</name>
    <dbReference type="NCBI Taxonomy" id="1336337"/>
    <lineage>
        <taxon>Eukaryota</taxon>
        <taxon>Fungi</taxon>
        <taxon>Dikarya</taxon>
        <taxon>Ascomycota</taxon>
        <taxon>Pezizomycotina</taxon>
        <taxon>Pezizomycetes</taxon>
        <taxon>Pezizales</taxon>
        <taxon>Tuberaceae</taxon>
        <taxon>Choiromyces</taxon>
    </lineage>
</organism>
<reference evidence="1 2" key="1">
    <citation type="journal article" date="2018" name="Nat. Ecol. Evol.">
        <title>Pezizomycetes genomes reveal the molecular basis of ectomycorrhizal truffle lifestyle.</title>
        <authorList>
            <person name="Murat C."/>
            <person name="Payen T."/>
            <person name="Noel B."/>
            <person name="Kuo A."/>
            <person name="Morin E."/>
            <person name="Chen J."/>
            <person name="Kohler A."/>
            <person name="Krizsan K."/>
            <person name="Balestrini R."/>
            <person name="Da Silva C."/>
            <person name="Montanini B."/>
            <person name="Hainaut M."/>
            <person name="Levati E."/>
            <person name="Barry K.W."/>
            <person name="Belfiori B."/>
            <person name="Cichocki N."/>
            <person name="Clum A."/>
            <person name="Dockter R.B."/>
            <person name="Fauchery L."/>
            <person name="Guy J."/>
            <person name="Iotti M."/>
            <person name="Le Tacon F."/>
            <person name="Lindquist E.A."/>
            <person name="Lipzen A."/>
            <person name="Malagnac F."/>
            <person name="Mello A."/>
            <person name="Molinier V."/>
            <person name="Miyauchi S."/>
            <person name="Poulain J."/>
            <person name="Riccioni C."/>
            <person name="Rubini A."/>
            <person name="Sitrit Y."/>
            <person name="Splivallo R."/>
            <person name="Traeger S."/>
            <person name="Wang M."/>
            <person name="Zifcakova L."/>
            <person name="Wipf D."/>
            <person name="Zambonelli A."/>
            <person name="Paolocci F."/>
            <person name="Nowrousian M."/>
            <person name="Ottonello S."/>
            <person name="Baldrian P."/>
            <person name="Spatafora J.W."/>
            <person name="Henrissat B."/>
            <person name="Nagy L.G."/>
            <person name="Aury J.M."/>
            <person name="Wincker P."/>
            <person name="Grigoriev I.V."/>
            <person name="Bonfante P."/>
            <person name="Martin F.M."/>
        </authorList>
    </citation>
    <scope>NUCLEOTIDE SEQUENCE [LARGE SCALE GENOMIC DNA]</scope>
    <source>
        <strain evidence="1 2">120613-1</strain>
    </source>
</reference>
<name>A0A3N4JX17_9PEZI</name>
<keyword evidence="2" id="KW-1185">Reference proteome</keyword>
<protein>
    <submittedName>
        <fullName evidence="1">Uncharacterized protein</fullName>
    </submittedName>
</protein>
<evidence type="ECO:0000313" key="2">
    <source>
        <dbReference type="Proteomes" id="UP000276215"/>
    </source>
</evidence>
<dbReference type="EMBL" id="ML120374">
    <property type="protein sequence ID" value="RPB01372.1"/>
    <property type="molecule type" value="Genomic_DNA"/>
</dbReference>
<evidence type="ECO:0000313" key="1">
    <source>
        <dbReference type="EMBL" id="RPB01372.1"/>
    </source>
</evidence>
<dbReference type="Proteomes" id="UP000276215">
    <property type="component" value="Unassembled WGS sequence"/>
</dbReference>